<feature type="transmembrane region" description="Helical" evidence="13">
    <location>
        <begin position="290"/>
        <end position="317"/>
    </location>
</feature>
<feature type="active site" description="Nucleophile" evidence="11">
    <location>
        <position position="393"/>
    </location>
</feature>
<dbReference type="GO" id="GO:0050830">
    <property type="term" value="P:defense response to Gram-positive bacterium"/>
    <property type="evidence" value="ECO:0007669"/>
    <property type="project" value="TreeGrafter"/>
</dbReference>
<evidence type="ECO:0000256" key="13">
    <source>
        <dbReference type="SAM" id="Phobius"/>
    </source>
</evidence>
<dbReference type="SUPFAM" id="SSF53955">
    <property type="entry name" value="Lysozyme-like"/>
    <property type="match status" value="1"/>
</dbReference>
<dbReference type="PROSITE" id="PS51909">
    <property type="entry name" value="LYSOZYME_I"/>
    <property type="match status" value="1"/>
</dbReference>
<keyword evidence="8 12" id="KW-1015">Disulfide bond</keyword>
<dbReference type="GO" id="GO:0005230">
    <property type="term" value="F:extracellular ligand-gated monoatomic ion channel activity"/>
    <property type="evidence" value="ECO:0007669"/>
    <property type="project" value="InterPro"/>
</dbReference>
<dbReference type="Gene3D" id="1.20.58.390">
    <property type="entry name" value="Neurotransmitter-gated ion-channel transmembrane domain"/>
    <property type="match status" value="1"/>
</dbReference>
<dbReference type="InterPro" id="IPR036734">
    <property type="entry name" value="Neur_chan_lig-bd_sf"/>
</dbReference>
<dbReference type="CDD" id="cd16890">
    <property type="entry name" value="lyz_i"/>
    <property type="match status" value="1"/>
</dbReference>
<dbReference type="InterPro" id="IPR023346">
    <property type="entry name" value="Lysozyme-like_dom_sf"/>
</dbReference>
<dbReference type="FunFam" id="1.10.530.10:FF:000023">
    <property type="entry name" value="Invertebrate-type lysozyme"/>
    <property type="match status" value="1"/>
</dbReference>
<comment type="catalytic activity">
    <reaction evidence="1">
        <text>Hydrolysis of (1-&gt;4)-beta-linkages between N-acetylmuramic acid and N-acetyl-D-glucosamine residues in a peptidoglycan and between N-acetyl-D-glucosamine residues in chitodextrins.</text>
        <dbReference type="EC" id="3.2.1.17"/>
    </reaction>
</comment>
<feature type="active site" description="Proton donor" evidence="11">
    <location>
        <position position="382"/>
    </location>
</feature>
<evidence type="ECO:0000259" key="15">
    <source>
        <dbReference type="Pfam" id="PF02931"/>
    </source>
</evidence>
<sequence>MLLKLNFLLFFLFFANAIEAVCNTTQVRDEILRYVDRALSKVNPRLPPNDGPTEVRVYFEIARFIYYDSFKTILNFEAFFGLFWHDPQLNFTHVPCFTDSSFSPKLTEKIWTPNIRFFDLIGKNEQTGLENAQLYILKDGRIHLLQKIALTAPCVQNISNGTTDCTIDFGSDEHDADQMDLDFKDFHQVDPSASLPDQRLYDITYEKLKEDYLGLTFDTLRLHLHFEDVSGHKIKYYFFPMYVLVVLSWMGFFLGKNTTARVILGLSILFAMCLLHNTFFVIRFPKVSHIFFADFFLFIFTSFVVMTFVVLVIGVALDENRAAYNEEKPSKIRRFFYNYTAKFIDWAGFLLKATMYKLLLVAALVAVTTAADTCIHCICLHESGCKAIGCHQDVGSLSCGYYQIKLPYYEDCGQPGKKSGESTETAWKRCSDDYSCSTTCVNNYFKRYEKNCAGKGFGTCEQMSRLHNGGPSGCSTSATVNYWNAIHKCCACS</sequence>
<feature type="transmembrane region" description="Helical" evidence="13">
    <location>
        <begin position="262"/>
        <end position="284"/>
    </location>
</feature>
<dbReference type="InterPro" id="IPR038050">
    <property type="entry name" value="Neuro_actylchol_rec"/>
</dbReference>
<keyword evidence="5" id="KW-0081">Bacteriolytic enzyme</keyword>
<feature type="disulfide bond" evidence="12">
    <location>
        <begin position="377"/>
        <end position="492"/>
    </location>
</feature>
<evidence type="ECO:0000256" key="10">
    <source>
        <dbReference type="ARBA" id="ARBA00031262"/>
    </source>
</evidence>
<dbReference type="WBParaSite" id="MBELARI_LOCUS11447">
    <property type="protein sequence ID" value="MBELARI_LOCUS11447"/>
    <property type="gene ID" value="MBELARI_LOCUS11447"/>
</dbReference>
<dbReference type="InterPro" id="IPR006202">
    <property type="entry name" value="Neur_chan_lig-bd"/>
</dbReference>
<feature type="disulfide bond" evidence="12">
    <location>
        <begin position="379"/>
        <end position="385"/>
    </location>
</feature>
<feature type="disulfide bond" evidence="12">
    <location>
        <begin position="390"/>
        <end position="399"/>
    </location>
</feature>
<dbReference type="Gene3D" id="2.70.170.10">
    <property type="entry name" value="Neurotransmitter-gated ion-channel ligand-binding domain"/>
    <property type="match status" value="1"/>
</dbReference>
<dbReference type="Gene3D" id="1.10.530.10">
    <property type="match status" value="1"/>
</dbReference>
<dbReference type="AlphaFoldDB" id="A0AAF3EBX4"/>
<dbReference type="Proteomes" id="UP000887575">
    <property type="component" value="Unassembled WGS sequence"/>
</dbReference>
<protein>
    <recommendedName>
        <fullName evidence="3">lysozyme</fullName>
        <ecNumber evidence="3">3.2.1.17</ecNumber>
    </recommendedName>
    <alternativeName>
        <fullName evidence="10">1,4-beta-N-acetylmuramidase</fullName>
    </alternativeName>
</protein>
<dbReference type="GO" id="GO:0031640">
    <property type="term" value="P:killing of cells of another organism"/>
    <property type="evidence" value="ECO:0007669"/>
    <property type="project" value="UniProtKB-KW"/>
</dbReference>
<feature type="disulfide bond" evidence="12">
    <location>
        <begin position="374"/>
        <end position="460"/>
    </location>
</feature>
<feature type="signal peptide" evidence="14">
    <location>
        <begin position="1"/>
        <end position="20"/>
    </location>
</feature>
<dbReference type="Pfam" id="PF02931">
    <property type="entry name" value="Neur_chan_LBD"/>
    <property type="match status" value="1"/>
</dbReference>
<keyword evidence="13" id="KW-0812">Transmembrane</keyword>
<keyword evidence="7" id="KW-0044">Antibiotic</keyword>
<dbReference type="EC" id="3.2.1.17" evidence="3"/>
<organism evidence="16 17">
    <name type="scientific">Mesorhabditis belari</name>
    <dbReference type="NCBI Taxonomy" id="2138241"/>
    <lineage>
        <taxon>Eukaryota</taxon>
        <taxon>Metazoa</taxon>
        <taxon>Ecdysozoa</taxon>
        <taxon>Nematoda</taxon>
        <taxon>Chromadorea</taxon>
        <taxon>Rhabditida</taxon>
        <taxon>Rhabditina</taxon>
        <taxon>Rhabditomorpha</taxon>
        <taxon>Rhabditoidea</taxon>
        <taxon>Rhabditidae</taxon>
        <taxon>Mesorhabditinae</taxon>
        <taxon>Mesorhabditis</taxon>
    </lineage>
</organism>
<evidence type="ECO:0000256" key="14">
    <source>
        <dbReference type="SAM" id="SignalP"/>
    </source>
</evidence>
<dbReference type="Pfam" id="PF05497">
    <property type="entry name" value="Destabilase"/>
    <property type="match status" value="1"/>
</dbReference>
<evidence type="ECO:0000256" key="6">
    <source>
        <dbReference type="ARBA" id="ARBA00022801"/>
    </source>
</evidence>
<keyword evidence="14" id="KW-0732">Signal</keyword>
<dbReference type="GO" id="GO:0016020">
    <property type="term" value="C:membrane"/>
    <property type="evidence" value="ECO:0007669"/>
    <property type="project" value="UniProtKB-SubCell"/>
</dbReference>
<feature type="domain" description="Neurotransmitter-gated ion-channel ligand-binding" evidence="15">
    <location>
        <begin position="35"/>
        <end position="188"/>
    </location>
</feature>
<feature type="transmembrane region" description="Helical" evidence="13">
    <location>
        <begin position="236"/>
        <end position="255"/>
    </location>
</feature>
<evidence type="ECO:0000256" key="11">
    <source>
        <dbReference type="PIRSR" id="PIRSR608597-1"/>
    </source>
</evidence>
<feature type="disulfide bond" evidence="12">
    <location>
        <begin position="412"/>
        <end position="440"/>
    </location>
</feature>
<dbReference type="SUPFAM" id="SSF90112">
    <property type="entry name" value="Neurotransmitter-gated ion-channel transmembrane pore"/>
    <property type="match status" value="1"/>
</dbReference>
<keyword evidence="6" id="KW-0378">Hydrolase</keyword>
<dbReference type="PANTHER" id="PTHR11195">
    <property type="entry name" value="DESTABILASE-RELATED"/>
    <property type="match status" value="1"/>
</dbReference>
<evidence type="ECO:0000313" key="17">
    <source>
        <dbReference type="WBParaSite" id="MBELARI_LOCUS11447"/>
    </source>
</evidence>
<evidence type="ECO:0000256" key="8">
    <source>
        <dbReference type="ARBA" id="ARBA00023157"/>
    </source>
</evidence>
<keyword evidence="9" id="KW-0326">Glycosidase</keyword>
<comment type="subcellular location">
    <subcellularLocation>
        <location evidence="2">Membrane</location>
        <topology evidence="2">Multi-pass membrane protein</topology>
    </subcellularLocation>
</comment>
<proteinExistence type="predicted"/>
<feature type="disulfide bond" evidence="12">
    <location>
        <begin position="430"/>
        <end position="436"/>
    </location>
</feature>
<evidence type="ECO:0000256" key="3">
    <source>
        <dbReference type="ARBA" id="ARBA00012732"/>
    </source>
</evidence>
<name>A0AAF3EBX4_9BILA</name>
<accession>A0AAF3EBX4</accession>
<keyword evidence="13" id="KW-0472">Membrane</keyword>
<dbReference type="InterPro" id="IPR008597">
    <property type="entry name" value="Invert_lysozyme"/>
</dbReference>
<evidence type="ECO:0000256" key="9">
    <source>
        <dbReference type="ARBA" id="ARBA00023295"/>
    </source>
</evidence>
<keyword evidence="13" id="KW-1133">Transmembrane helix</keyword>
<reference evidence="17" key="1">
    <citation type="submission" date="2024-02" db="UniProtKB">
        <authorList>
            <consortium name="WormBaseParasite"/>
        </authorList>
    </citation>
    <scope>IDENTIFICATION</scope>
</reference>
<evidence type="ECO:0000256" key="1">
    <source>
        <dbReference type="ARBA" id="ARBA00000632"/>
    </source>
</evidence>
<dbReference type="PANTHER" id="PTHR11195:SF13">
    <property type="entry name" value="INVERTEBRATE-TYPE LYSOZYME 2-RELATED"/>
    <property type="match status" value="1"/>
</dbReference>
<evidence type="ECO:0000256" key="7">
    <source>
        <dbReference type="ARBA" id="ARBA00023022"/>
    </source>
</evidence>
<feature type="chain" id="PRO_5042225071" description="lysozyme" evidence="14">
    <location>
        <begin position="21"/>
        <end position="493"/>
    </location>
</feature>
<evidence type="ECO:0000313" key="16">
    <source>
        <dbReference type="Proteomes" id="UP000887575"/>
    </source>
</evidence>
<dbReference type="GO" id="GO:0003796">
    <property type="term" value="F:lysozyme activity"/>
    <property type="evidence" value="ECO:0007669"/>
    <property type="project" value="UniProtKB-EC"/>
</dbReference>
<keyword evidence="16" id="KW-1185">Reference proteome</keyword>
<evidence type="ECO:0000256" key="4">
    <source>
        <dbReference type="ARBA" id="ARBA00022529"/>
    </source>
</evidence>
<evidence type="ECO:0000256" key="12">
    <source>
        <dbReference type="PIRSR" id="PIRSR608597-3"/>
    </source>
</evidence>
<feature type="transmembrane region" description="Helical" evidence="13">
    <location>
        <begin position="343"/>
        <end position="367"/>
    </location>
</feature>
<dbReference type="SUPFAM" id="SSF63712">
    <property type="entry name" value="Nicotinic receptor ligand binding domain-like"/>
    <property type="match status" value="1"/>
</dbReference>
<evidence type="ECO:0000256" key="5">
    <source>
        <dbReference type="ARBA" id="ARBA00022638"/>
    </source>
</evidence>
<dbReference type="InterPro" id="IPR036719">
    <property type="entry name" value="Neuro-gated_channel_TM_sf"/>
</dbReference>
<evidence type="ECO:0000256" key="2">
    <source>
        <dbReference type="ARBA" id="ARBA00004141"/>
    </source>
</evidence>
<keyword evidence="4" id="KW-0929">Antimicrobial</keyword>